<dbReference type="GeneID" id="108557163"/>
<reference evidence="7" key="1">
    <citation type="submission" date="2025-08" db="UniProtKB">
        <authorList>
            <consortium name="RefSeq"/>
        </authorList>
    </citation>
    <scope>IDENTIFICATION</scope>
    <source>
        <tissue evidence="7">Whole Larva</tissue>
    </source>
</reference>
<dbReference type="Pfam" id="PF00755">
    <property type="entry name" value="Carn_acyltransf"/>
    <property type="match status" value="1"/>
</dbReference>
<sequence>MLLNQVKTISKKSITQQLIRHKHDYQYLQNSKIPTMHFQKSLPRLPIPKLEETCARYLAAQKPILPDKVFDNTQATVKKFQETVGKHLQEQLINWDKTNKHTSYITEYWFDMYLKDRKPIPINYNPVLVFQNDSRPEYNDQAVRTTNLLISSLRFYKSLKKQILDPEVFHMNPKKSDTPAFKNICSMVPSAVSWYAAYMFNAYPLDMSQYNKLFNTTRIPQMDKDKIVSEPARHICVQYKGNFYTFDVLDESDNILPPGDIKAGIVNILNSDAKSAEFPLGILTTMDRNKWAKSRNNLVNLGNEQALKKIDSALFNICLDDDIIGDDKYALVRSSLHGDGKNRWFDKTISLLVTKDGFSSINFEHSWGDGVAVLRFFQDILKDSTEHPEVNKETKLGLTAVNKIEFNIDDSLKQDVSTAISEYSEVTKSLDVNFVESEGLGKVFCKKYSVSPDAIMQLCFQSAYHKQTGRFVASYESCSTAAFKHGRTETIRPNTSETKEFCLAINSANRPSNSELVDLIKRCSKVHGQLTKEAAMGQGFDRHLFALKMFSGKVDLSNANIFEDPAYGLINHNILSTSTLSSPAVLAGGFGPVVRDGLGIGYVIRDNAMGTLATSYPGVNGRDFISCLEKSIEEVVNVLGSAE</sequence>
<feature type="domain" description="Choline/carnitine acyltransferase" evidence="5">
    <location>
        <begin position="45"/>
        <end position="629"/>
    </location>
</feature>
<organism evidence="6 7">
    <name type="scientific">Nicrophorus vespilloides</name>
    <name type="common">Boreal carrion beetle</name>
    <dbReference type="NCBI Taxonomy" id="110193"/>
    <lineage>
        <taxon>Eukaryota</taxon>
        <taxon>Metazoa</taxon>
        <taxon>Ecdysozoa</taxon>
        <taxon>Arthropoda</taxon>
        <taxon>Hexapoda</taxon>
        <taxon>Insecta</taxon>
        <taxon>Pterygota</taxon>
        <taxon>Neoptera</taxon>
        <taxon>Endopterygota</taxon>
        <taxon>Coleoptera</taxon>
        <taxon>Polyphaga</taxon>
        <taxon>Staphyliniformia</taxon>
        <taxon>Silphidae</taxon>
        <taxon>Nicrophorinae</taxon>
        <taxon>Nicrophorus</taxon>
    </lineage>
</organism>
<dbReference type="Proteomes" id="UP000695000">
    <property type="component" value="Unplaced"/>
</dbReference>
<dbReference type="InterPro" id="IPR039551">
    <property type="entry name" value="Cho/carn_acyl_trans"/>
</dbReference>
<comment type="similarity">
    <text evidence="1 4">Belongs to the carnitine/choline acetyltransferase family.</text>
</comment>
<keyword evidence="6" id="KW-1185">Reference proteome</keyword>
<keyword evidence="3 4" id="KW-0012">Acyltransferase</keyword>
<keyword evidence="2 4" id="KW-0808">Transferase</keyword>
<dbReference type="InterPro" id="IPR023213">
    <property type="entry name" value="CAT-like_dom_sf"/>
</dbReference>
<evidence type="ECO:0000313" key="6">
    <source>
        <dbReference type="Proteomes" id="UP000695000"/>
    </source>
</evidence>
<dbReference type="InterPro" id="IPR000542">
    <property type="entry name" value="Carn_acyl_trans"/>
</dbReference>
<gene>
    <name evidence="7" type="primary">LOC108557163</name>
</gene>
<evidence type="ECO:0000256" key="3">
    <source>
        <dbReference type="ARBA" id="ARBA00023315"/>
    </source>
</evidence>
<evidence type="ECO:0000256" key="4">
    <source>
        <dbReference type="RuleBase" id="RU003801"/>
    </source>
</evidence>
<dbReference type="PANTHER" id="PTHR22589:SF16">
    <property type="entry name" value="CARNITINE O-PALMITOYLTRANSFERASE 2, MITOCHONDRIAL"/>
    <property type="match status" value="1"/>
</dbReference>
<dbReference type="SUPFAM" id="SSF52777">
    <property type="entry name" value="CoA-dependent acyltransferases"/>
    <property type="match status" value="2"/>
</dbReference>
<protein>
    <submittedName>
        <fullName evidence="7">Carnitine O-palmitoyltransferase 2, mitochondrial</fullName>
    </submittedName>
</protein>
<dbReference type="PROSITE" id="PS00440">
    <property type="entry name" value="ACYLTRANSF_C_2"/>
    <property type="match status" value="1"/>
</dbReference>
<evidence type="ECO:0000256" key="2">
    <source>
        <dbReference type="ARBA" id="ARBA00022679"/>
    </source>
</evidence>
<dbReference type="PANTHER" id="PTHR22589">
    <property type="entry name" value="CARNITINE O-ACYLTRANSFERASE"/>
    <property type="match status" value="1"/>
</dbReference>
<dbReference type="InterPro" id="IPR042231">
    <property type="entry name" value="Cho/carn_acyl_trans_2"/>
</dbReference>
<proteinExistence type="inferred from homology"/>
<dbReference type="Gene3D" id="3.30.559.10">
    <property type="entry name" value="Chloramphenicol acetyltransferase-like domain"/>
    <property type="match status" value="1"/>
</dbReference>
<dbReference type="RefSeq" id="XP_017769061.1">
    <property type="nucleotide sequence ID" value="XM_017913572.1"/>
</dbReference>
<evidence type="ECO:0000256" key="1">
    <source>
        <dbReference type="ARBA" id="ARBA00005232"/>
    </source>
</evidence>
<evidence type="ECO:0000313" key="7">
    <source>
        <dbReference type="RefSeq" id="XP_017769061.1"/>
    </source>
</evidence>
<accession>A0ABM1M3B1</accession>
<evidence type="ECO:0000259" key="5">
    <source>
        <dbReference type="Pfam" id="PF00755"/>
    </source>
</evidence>
<dbReference type="Gene3D" id="3.30.559.70">
    <property type="entry name" value="Choline/Carnitine o-acyltransferase, domain 2"/>
    <property type="match status" value="1"/>
</dbReference>
<name>A0ABM1M3B1_NICVS</name>